<comment type="caution">
    <text evidence="1">The sequence shown here is derived from an EMBL/GenBank/DDBJ whole genome shotgun (WGS) entry which is preliminary data.</text>
</comment>
<accession>A0A5R9KSJ7</accession>
<gene>
    <name evidence="1" type="ORF">FEN17_21705</name>
</gene>
<dbReference type="RefSeq" id="WP_138367484.1">
    <property type="nucleotide sequence ID" value="NZ_VCEJ01000005.1"/>
</dbReference>
<evidence type="ECO:0000313" key="2">
    <source>
        <dbReference type="Proteomes" id="UP000306402"/>
    </source>
</evidence>
<name>A0A5R9KSJ7_9BACT</name>
<protein>
    <submittedName>
        <fullName evidence="1">Uncharacterized protein</fullName>
    </submittedName>
</protein>
<dbReference type="EMBL" id="VCEJ01000005">
    <property type="protein sequence ID" value="TLU99193.1"/>
    <property type="molecule type" value="Genomic_DNA"/>
</dbReference>
<dbReference type="AlphaFoldDB" id="A0A5R9KSJ7"/>
<keyword evidence="2" id="KW-1185">Reference proteome</keyword>
<dbReference type="Proteomes" id="UP000306402">
    <property type="component" value="Unassembled WGS sequence"/>
</dbReference>
<organism evidence="1 2">
    <name type="scientific">Dyadobacter luticola</name>
    <dbReference type="NCBI Taxonomy" id="1979387"/>
    <lineage>
        <taxon>Bacteria</taxon>
        <taxon>Pseudomonadati</taxon>
        <taxon>Bacteroidota</taxon>
        <taxon>Cytophagia</taxon>
        <taxon>Cytophagales</taxon>
        <taxon>Spirosomataceae</taxon>
        <taxon>Dyadobacter</taxon>
    </lineage>
</organism>
<sequence length="151" mass="17198">MKKRTLFWALTLVLLGGARTFSQVPRIALEFWTENEIIPLDEKSSVRLVSTGTTTLLPVKQSSITMTDSLQKKEQKIIFNLNGYELAYDSIPVAWNPLQPKWTVKVDSPPFADENKYLLQKLEKNPLLIYQFDNGAGDTFVGYKYDNPKAP</sequence>
<reference evidence="1 2" key="1">
    <citation type="submission" date="2019-05" db="EMBL/GenBank/DDBJ databases">
        <authorList>
            <person name="Qu J.-H."/>
        </authorList>
    </citation>
    <scope>NUCLEOTIDE SEQUENCE [LARGE SCALE GENOMIC DNA]</scope>
    <source>
        <strain evidence="1 2">T17</strain>
    </source>
</reference>
<proteinExistence type="predicted"/>
<evidence type="ECO:0000313" key="1">
    <source>
        <dbReference type="EMBL" id="TLU99193.1"/>
    </source>
</evidence>